<dbReference type="AlphaFoldDB" id="S3J6D9"/>
<accession>S3J6D9</accession>
<evidence type="ECO:0000313" key="2">
    <source>
        <dbReference type="Proteomes" id="UP000014585"/>
    </source>
</evidence>
<dbReference type="Proteomes" id="UP000014585">
    <property type="component" value="Unassembled WGS sequence"/>
</dbReference>
<proteinExistence type="predicted"/>
<dbReference type="EMBL" id="ATDT01000029">
    <property type="protein sequence ID" value="EPF15587.1"/>
    <property type="molecule type" value="Genomic_DNA"/>
</dbReference>
<dbReference type="HOGENOM" id="CLU_3231324_0_0_6"/>
<gene>
    <name evidence="1" type="ORF">HMPREF0201_03260</name>
</gene>
<sequence length="43" mass="4911">MYSQIEIENKCLKIVTVVYFLNFGGVAMKGFKSDKNHCVNLNN</sequence>
<reference evidence="1 2" key="1">
    <citation type="submission" date="2013-04" db="EMBL/GenBank/DDBJ databases">
        <authorList>
            <person name="Weinstock G."/>
            <person name="Sodergren E."/>
            <person name="Lobos E.A."/>
            <person name="Fulton L."/>
            <person name="Fulton R."/>
            <person name="Courtney L."/>
            <person name="Fronick C."/>
            <person name="O'Laughlin M."/>
            <person name="Godfrey J."/>
            <person name="Wilson R.M."/>
            <person name="Miner T."/>
            <person name="Farmer C."/>
            <person name="Delehaunty K."/>
            <person name="Cordes M."/>
            <person name="Minx P."/>
            <person name="Tomlinson C."/>
            <person name="Chen J."/>
            <person name="Wollam A."/>
            <person name="Pepin K.H."/>
            <person name="Palsikar V.B."/>
            <person name="Zhang X."/>
            <person name="Suruliraj S."/>
            <person name="Perna N.T."/>
            <person name="Plunkett G."/>
            <person name="Warren W."/>
            <person name="Mitreva M."/>
            <person name="Mardis E.R."/>
            <person name="Wilson R.K."/>
        </authorList>
    </citation>
    <scope>NUCLEOTIDE SEQUENCE [LARGE SCALE GENOMIC DNA]</scope>
    <source>
        <strain evidence="1 2">DSM 4568</strain>
    </source>
</reference>
<dbReference type="STRING" id="566551.HMPREF0201_03260"/>
<evidence type="ECO:0000313" key="1">
    <source>
        <dbReference type="EMBL" id="EPF15587.1"/>
    </source>
</evidence>
<name>S3J6D9_9ENTR</name>
<comment type="caution">
    <text evidence="1">The sequence shown here is derived from an EMBL/GenBank/DDBJ whole genome shotgun (WGS) entry which is preliminary data.</text>
</comment>
<organism evidence="1 2">
    <name type="scientific">Cedecea davisae DSM 4568</name>
    <dbReference type="NCBI Taxonomy" id="566551"/>
    <lineage>
        <taxon>Bacteria</taxon>
        <taxon>Pseudomonadati</taxon>
        <taxon>Pseudomonadota</taxon>
        <taxon>Gammaproteobacteria</taxon>
        <taxon>Enterobacterales</taxon>
        <taxon>Enterobacteriaceae</taxon>
        <taxon>Cedecea</taxon>
    </lineage>
</organism>
<protein>
    <submittedName>
        <fullName evidence="1">Uncharacterized protein</fullName>
    </submittedName>
</protein>